<keyword evidence="2" id="KW-1185">Reference proteome</keyword>
<dbReference type="PANTHER" id="PTHR21022">
    <property type="entry name" value="PREPHENATE DEHYDRATASE P PROTEIN"/>
    <property type="match status" value="1"/>
</dbReference>
<dbReference type="Gene3D" id="3.40.190.10">
    <property type="entry name" value="Periplasmic binding protein-like II"/>
    <property type="match status" value="1"/>
</dbReference>
<proteinExistence type="predicted"/>
<dbReference type="EMBL" id="JAUJYO010000021">
    <property type="protein sequence ID" value="KAK1284223.1"/>
    <property type="molecule type" value="Genomic_DNA"/>
</dbReference>
<name>A0AAV9C7G2_ACOCL</name>
<dbReference type="Gene3D" id="3.30.70.260">
    <property type="match status" value="1"/>
</dbReference>
<dbReference type="GO" id="GO:0009094">
    <property type="term" value="P:L-phenylalanine biosynthetic process"/>
    <property type="evidence" value="ECO:0007669"/>
    <property type="project" value="TreeGrafter"/>
</dbReference>
<accession>A0AAV9C7G2</accession>
<dbReference type="SUPFAM" id="SSF50249">
    <property type="entry name" value="Nucleic acid-binding proteins"/>
    <property type="match status" value="1"/>
</dbReference>
<dbReference type="PANTHER" id="PTHR21022:SF42">
    <property type="entry name" value="AROGENATE DEHYDRATASE_PREPHENATE DEHYDRATASE 2, CHLOROPLASTIC"/>
    <property type="match status" value="1"/>
</dbReference>
<reference evidence="1" key="2">
    <citation type="submission" date="2023-06" db="EMBL/GenBank/DDBJ databases">
        <authorList>
            <person name="Ma L."/>
            <person name="Liu K.-W."/>
            <person name="Li Z."/>
            <person name="Hsiao Y.-Y."/>
            <person name="Qi Y."/>
            <person name="Fu T."/>
            <person name="Tang G."/>
            <person name="Zhang D."/>
            <person name="Sun W.-H."/>
            <person name="Liu D.-K."/>
            <person name="Li Y."/>
            <person name="Chen G.-Z."/>
            <person name="Liu X.-D."/>
            <person name="Liao X.-Y."/>
            <person name="Jiang Y.-T."/>
            <person name="Yu X."/>
            <person name="Hao Y."/>
            <person name="Huang J."/>
            <person name="Zhao X.-W."/>
            <person name="Ke S."/>
            <person name="Chen Y.-Y."/>
            <person name="Wu W.-L."/>
            <person name="Hsu J.-L."/>
            <person name="Lin Y.-F."/>
            <person name="Huang M.-D."/>
            <person name="Li C.-Y."/>
            <person name="Huang L."/>
            <person name="Wang Z.-W."/>
            <person name="Zhao X."/>
            <person name="Zhong W.-Y."/>
            <person name="Peng D.-H."/>
            <person name="Ahmad S."/>
            <person name="Lan S."/>
            <person name="Zhang J.-S."/>
            <person name="Tsai W.-C."/>
            <person name="Van De Peer Y."/>
            <person name="Liu Z.-J."/>
        </authorList>
    </citation>
    <scope>NUCLEOTIDE SEQUENCE</scope>
    <source>
        <strain evidence="1">CP</strain>
        <tissue evidence="1">Leaves</tissue>
    </source>
</reference>
<dbReference type="AlphaFoldDB" id="A0AAV9C7G2"/>
<sequence>MGMLMFAERIFVETSEKNIVAWTLMIIRYAHNSLPEEAVCLFDFFDMGLSGNKSLLLKYKGLPKLEMRCNILLIPSRFESCGLNQLYAMRYRTVPVANSTGFRDTIENFDPYASKGSGKETRISKRGNTKFQNYILTDVKFSEALSVNDVYYLSNARILKIPQEYRLVDNDYQIIFHGGTTIEQLPVESFVLPEQRSNFVSLQDLGALKDLKNFDSTLHTIGLTSNAPTPEMIKDISTIFEFFDGSKKQQDPQGKYCETVALKVYPDCELVPYKDIQTVCEAIEGKLVNEAVIPVREIRALSFLQGVHIVGEDQVFIITRFLILARELIVPRTADKPIRNGYSGGRTVLHRVNNRRFRNEKWFNGLLINVELEVSLEDENMKAALTDLKEFTTFTRVLGCYPVDEMVMLESPKYSECLVDEWLQIFGV</sequence>
<dbReference type="Proteomes" id="UP001180020">
    <property type="component" value="Unassembled WGS sequence"/>
</dbReference>
<evidence type="ECO:0000313" key="2">
    <source>
        <dbReference type="Proteomes" id="UP001180020"/>
    </source>
</evidence>
<organism evidence="1 2">
    <name type="scientific">Acorus calamus</name>
    <name type="common">Sweet flag</name>
    <dbReference type="NCBI Taxonomy" id="4465"/>
    <lineage>
        <taxon>Eukaryota</taxon>
        <taxon>Viridiplantae</taxon>
        <taxon>Streptophyta</taxon>
        <taxon>Embryophyta</taxon>
        <taxon>Tracheophyta</taxon>
        <taxon>Spermatophyta</taxon>
        <taxon>Magnoliopsida</taxon>
        <taxon>Liliopsida</taxon>
        <taxon>Acoraceae</taxon>
        <taxon>Acorus</taxon>
    </lineage>
</organism>
<dbReference type="InterPro" id="IPR012340">
    <property type="entry name" value="NA-bd_OB-fold"/>
</dbReference>
<dbReference type="SUPFAM" id="SSF53756">
    <property type="entry name" value="UDP-Glycosyltransferase/glycogen phosphorylase"/>
    <property type="match status" value="1"/>
</dbReference>
<protein>
    <submittedName>
        <fullName evidence="1">Uncharacterized protein</fullName>
    </submittedName>
</protein>
<evidence type="ECO:0000313" key="1">
    <source>
        <dbReference type="EMBL" id="KAK1284223.1"/>
    </source>
</evidence>
<dbReference type="GO" id="GO:0047769">
    <property type="term" value="F:arogenate dehydratase activity"/>
    <property type="evidence" value="ECO:0007669"/>
    <property type="project" value="TreeGrafter"/>
</dbReference>
<dbReference type="GO" id="GO:0009507">
    <property type="term" value="C:chloroplast"/>
    <property type="evidence" value="ECO:0007669"/>
    <property type="project" value="TreeGrafter"/>
</dbReference>
<dbReference type="Gene3D" id="3.40.50.2000">
    <property type="entry name" value="Glycogen Phosphorylase B"/>
    <property type="match status" value="1"/>
</dbReference>
<dbReference type="Gene3D" id="2.40.50.140">
    <property type="entry name" value="Nucleic acid-binding proteins"/>
    <property type="match status" value="1"/>
</dbReference>
<comment type="caution">
    <text evidence="1">The sequence shown here is derived from an EMBL/GenBank/DDBJ whole genome shotgun (WGS) entry which is preliminary data.</text>
</comment>
<dbReference type="GO" id="GO:0004664">
    <property type="term" value="F:prephenate dehydratase activity"/>
    <property type="evidence" value="ECO:0007669"/>
    <property type="project" value="TreeGrafter"/>
</dbReference>
<gene>
    <name evidence="1" type="ORF">QJS10_CPB21g00073</name>
</gene>
<reference evidence="1" key="1">
    <citation type="journal article" date="2023" name="Nat. Commun.">
        <title>Diploid and tetraploid genomes of Acorus and the evolution of monocots.</title>
        <authorList>
            <person name="Ma L."/>
            <person name="Liu K.W."/>
            <person name="Li Z."/>
            <person name="Hsiao Y.Y."/>
            <person name="Qi Y."/>
            <person name="Fu T."/>
            <person name="Tang G.D."/>
            <person name="Zhang D."/>
            <person name="Sun W.H."/>
            <person name="Liu D.K."/>
            <person name="Li Y."/>
            <person name="Chen G.Z."/>
            <person name="Liu X.D."/>
            <person name="Liao X.Y."/>
            <person name="Jiang Y.T."/>
            <person name="Yu X."/>
            <person name="Hao Y."/>
            <person name="Huang J."/>
            <person name="Zhao X.W."/>
            <person name="Ke S."/>
            <person name="Chen Y.Y."/>
            <person name="Wu W.L."/>
            <person name="Hsu J.L."/>
            <person name="Lin Y.F."/>
            <person name="Huang M.D."/>
            <person name="Li C.Y."/>
            <person name="Huang L."/>
            <person name="Wang Z.W."/>
            <person name="Zhao X."/>
            <person name="Zhong W.Y."/>
            <person name="Peng D.H."/>
            <person name="Ahmad S."/>
            <person name="Lan S."/>
            <person name="Zhang J.S."/>
            <person name="Tsai W.C."/>
            <person name="Van de Peer Y."/>
            <person name="Liu Z.J."/>
        </authorList>
    </citation>
    <scope>NUCLEOTIDE SEQUENCE</scope>
    <source>
        <strain evidence="1">CP</strain>
    </source>
</reference>